<name>A0A9W6IMA2_9PROT</name>
<reference evidence="2" key="1">
    <citation type="journal article" date="2014" name="Int. J. Syst. Evol. Microbiol.">
        <title>Complete genome sequence of Corynebacterium casei LMG S-19264T (=DSM 44701T), isolated from a smear-ripened cheese.</title>
        <authorList>
            <consortium name="US DOE Joint Genome Institute (JGI-PGF)"/>
            <person name="Walter F."/>
            <person name="Albersmeier A."/>
            <person name="Kalinowski J."/>
            <person name="Ruckert C."/>
        </authorList>
    </citation>
    <scope>NUCLEOTIDE SEQUENCE</scope>
    <source>
        <strain evidence="2">VKM B-1513</strain>
    </source>
</reference>
<proteinExistence type="predicted"/>
<dbReference type="RefSeq" id="WP_271186493.1">
    <property type="nucleotide sequence ID" value="NZ_BSFE01000003.1"/>
</dbReference>
<evidence type="ECO:0000313" key="2">
    <source>
        <dbReference type="EMBL" id="GLK52129.1"/>
    </source>
</evidence>
<keyword evidence="3" id="KW-1185">Reference proteome</keyword>
<comment type="caution">
    <text evidence="2">The sequence shown here is derived from an EMBL/GenBank/DDBJ whole genome shotgun (WGS) entry which is preliminary data.</text>
</comment>
<dbReference type="EMBL" id="BSFE01000003">
    <property type="protein sequence ID" value="GLK52129.1"/>
    <property type="molecule type" value="Genomic_DNA"/>
</dbReference>
<reference evidence="2" key="2">
    <citation type="submission" date="2023-01" db="EMBL/GenBank/DDBJ databases">
        <authorList>
            <person name="Sun Q."/>
            <person name="Evtushenko L."/>
        </authorList>
    </citation>
    <scope>NUCLEOTIDE SEQUENCE</scope>
    <source>
        <strain evidence="2">VKM B-1513</strain>
    </source>
</reference>
<feature type="signal peptide" evidence="1">
    <location>
        <begin position="1"/>
        <end position="23"/>
    </location>
</feature>
<sequence>MTIFRTLAAAAALAAAPVPAAWAQSGPPPGCTEAQHDDFDFWLGTWNVYAPDDGPYQGRNTIVKSQGGCLITERWEGAGGSTGESLNAYDPLAGAWRQVWVSPGNFIDYTGGLDAAGTMVLEGEIFYPGNGTRAAFRGSWTLRDDGTVRQHFQQQGADGEWTDWFTGIYVRVEEDPRADEAEAARAG</sequence>
<evidence type="ECO:0000313" key="3">
    <source>
        <dbReference type="Proteomes" id="UP001143486"/>
    </source>
</evidence>
<keyword evidence="1" id="KW-0732">Signal</keyword>
<dbReference type="AlphaFoldDB" id="A0A9W6IMA2"/>
<dbReference type="Proteomes" id="UP001143486">
    <property type="component" value="Unassembled WGS sequence"/>
</dbReference>
<organism evidence="2 3">
    <name type="scientific">Maricaulis virginensis</name>
    <dbReference type="NCBI Taxonomy" id="144022"/>
    <lineage>
        <taxon>Bacteria</taxon>
        <taxon>Pseudomonadati</taxon>
        <taxon>Pseudomonadota</taxon>
        <taxon>Alphaproteobacteria</taxon>
        <taxon>Maricaulales</taxon>
        <taxon>Maricaulaceae</taxon>
        <taxon>Maricaulis</taxon>
    </lineage>
</organism>
<evidence type="ECO:0000256" key="1">
    <source>
        <dbReference type="SAM" id="SignalP"/>
    </source>
</evidence>
<feature type="chain" id="PRO_5040773714" evidence="1">
    <location>
        <begin position="24"/>
        <end position="187"/>
    </location>
</feature>
<protein>
    <submittedName>
        <fullName evidence="2">Uncharacterized protein</fullName>
    </submittedName>
</protein>
<accession>A0A9W6IMA2</accession>
<gene>
    <name evidence="2" type="ORF">GCM10017621_16370</name>
</gene>